<evidence type="ECO:0000313" key="5">
    <source>
        <dbReference type="Proteomes" id="UP000054874"/>
    </source>
</evidence>
<dbReference type="NCBIfam" id="TIGR02675">
    <property type="entry name" value="tape_meas_nterm"/>
    <property type="match status" value="1"/>
</dbReference>
<dbReference type="InterPro" id="IPR013491">
    <property type="entry name" value="Tape_meas_N"/>
</dbReference>
<dbReference type="OrthoDB" id="1677957at2"/>
<keyword evidence="1" id="KW-0175">Coiled coil</keyword>
<keyword evidence="2" id="KW-1133">Transmembrane helix</keyword>
<gene>
    <name evidence="4" type="ORF">ASU35_06035</name>
</gene>
<accession>A0A0V8QIC6</accession>
<dbReference type="Pfam" id="PF20155">
    <property type="entry name" value="TMP_3"/>
    <property type="match status" value="1"/>
</dbReference>
<evidence type="ECO:0000259" key="3">
    <source>
        <dbReference type="Pfam" id="PF20155"/>
    </source>
</evidence>
<keyword evidence="5" id="KW-1185">Reference proteome</keyword>
<dbReference type="EMBL" id="LNAM01000024">
    <property type="protein sequence ID" value="KSV60308.1"/>
    <property type="molecule type" value="Genomic_DNA"/>
</dbReference>
<reference evidence="4 5" key="1">
    <citation type="submission" date="2015-11" db="EMBL/GenBank/DDBJ databases">
        <title>Butyribacter intestini gen. nov., sp. nov., a butyric acid-producing bacterium of the family Lachnospiraceae isolated from the human faeces.</title>
        <authorList>
            <person name="Zou Y."/>
            <person name="Xue W."/>
            <person name="Luo G."/>
            <person name="Lv M."/>
        </authorList>
    </citation>
    <scope>NUCLEOTIDE SEQUENCE [LARGE SCALE GENOMIC DNA]</scope>
    <source>
        <strain evidence="4 5">ACET-33324</strain>
    </source>
</reference>
<evidence type="ECO:0000313" key="4">
    <source>
        <dbReference type="EMBL" id="KSV60308.1"/>
    </source>
</evidence>
<feature type="coiled-coil region" evidence="1">
    <location>
        <begin position="567"/>
        <end position="620"/>
    </location>
</feature>
<feature type="transmembrane region" description="Helical" evidence="2">
    <location>
        <begin position="453"/>
        <end position="471"/>
    </location>
</feature>
<feature type="transmembrane region" description="Helical" evidence="2">
    <location>
        <begin position="388"/>
        <end position="409"/>
    </location>
</feature>
<keyword evidence="2" id="KW-0472">Membrane</keyword>
<keyword evidence="2" id="KW-0812">Transmembrane</keyword>
<dbReference type="Proteomes" id="UP000054874">
    <property type="component" value="Unassembled WGS sequence"/>
</dbReference>
<evidence type="ECO:0000256" key="1">
    <source>
        <dbReference type="SAM" id="Coils"/>
    </source>
</evidence>
<proteinExistence type="predicted"/>
<organism evidence="4 5">
    <name type="scientific">Acetivibrio ethanolgignens</name>
    <dbReference type="NCBI Taxonomy" id="290052"/>
    <lineage>
        <taxon>Bacteria</taxon>
        <taxon>Bacillati</taxon>
        <taxon>Bacillota</taxon>
        <taxon>Clostridia</taxon>
        <taxon>Eubacteriales</taxon>
        <taxon>Oscillospiraceae</taxon>
        <taxon>Acetivibrio</taxon>
    </lineage>
</organism>
<comment type="caution">
    <text evidence="4">The sequence shown here is derived from an EMBL/GenBank/DDBJ whole genome shotgun (WGS) entry which is preliminary data.</text>
</comment>
<protein>
    <recommendedName>
        <fullName evidence="3">Tape measure protein N-terminal domain-containing protein</fullName>
    </recommendedName>
</protein>
<feature type="domain" description="Tape measure protein N-terminal" evidence="3">
    <location>
        <begin position="112"/>
        <end position="295"/>
    </location>
</feature>
<dbReference type="RefSeq" id="WP_058351509.1">
    <property type="nucleotide sequence ID" value="NZ_CABMMD010000024.1"/>
</dbReference>
<feature type="transmembrane region" description="Helical" evidence="2">
    <location>
        <begin position="319"/>
        <end position="342"/>
    </location>
</feature>
<sequence length="707" mass="75722">MPGLNTSIQIKDRLSPAFRTMTQSINVCLGAFADMQTATGQAVNTDAIRAAQVAMNDMNMETSRIDDELRKAATAQHQFNDSVRTGHTAAEELLGKVKAVVGAYVGMRAVSGVIGLSDEMAQTAARLNLMNDGLQTTAELQEKIYMSAQNSRASYMDTAAAVSRMGMLAKDAFSGNDELIQFTELMNKNLKVGGASAQEQASAMYQLTQAMASGRLQGDEYRSIIENAPLLASAIEDYMVNVQHAQGSMKDWASEGLLTAGVIKAAMFNAADETNAKFEEIPMTWSDVANFVRNAGVMAFQPILQQINQIANNANTQTVVQGIVGGMATIAAAVGPVLNLMVDGAGWIVENWSMIEPLVWGVAGAVGAYAIAQGIANIQAAIANGQGAAYVTLQLAKAAGLAVVALMTGNATLMQTAYNTAVAAFPGIFILTIIGLVVSALVKWVQSVGGVRIAWAIMVDYIKYGIALLIADISMANTRIANFCGKISLSFKAMGINMANAVGESKVNILTYLQDLINNSISMINGFIDILNKIPGVSIEAISWTATFATDAAMAEADKKSARESSFKAAEAAYANEKANRERKSQQLLEKANYEHANRRREIEQMRKEATENKSEKANETALNYAAVTAANTGKIADSTEISSEDLKYLRDIAERDIIDRTVFRDIKVDLGGVINQVNEMSDLDGIAAYIGESVRREMLISAEGVH</sequence>
<dbReference type="STRING" id="290052.ASU35_06035"/>
<feature type="transmembrane region" description="Helical" evidence="2">
    <location>
        <begin position="421"/>
        <end position="441"/>
    </location>
</feature>
<name>A0A0V8QIC6_9FIRM</name>
<feature type="transmembrane region" description="Helical" evidence="2">
    <location>
        <begin position="354"/>
        <end position="376"/>
    </location>
</feature>
<dbReference type="AlphaFoldDB" id="A0A0V8QIC6"/>
<evidence type="ECO:0000256" key="2">
    <source>
        <dbReference type="SAM" id="Phobius"/>
    </source>
</evidence>